<dbReference type="Pfam" id="PF19629">
    <property type="entry name" value="DUF6133"/>
    <property type="match status" value="1"/>
</dbReference>
<name>A0A3E2NBX7_9FIRM</name>
<evidence type="ECO:0000256" key="1">
    <source>
        <dbReference type="SAM" id="Phobius"/>
    </source>
</evidence>
<protein>
    <submittedName>
        <fullName evidence="2">Uncharacterized protein</fullName>
    </submittedName>
</protein>
<comment type="caution">
    <text evidence="2">The sequence shown here is derived from an EMBL/GenBank/DDBJ whole genome shotgun (WGS) entry which is preliminary data.</text>
</comment>
<dbReference type="RefSeq" id="WP_117417401.1">
    <property type="nucleotide sequence ID" value="NZ_QOHO01000035.1"/>
</dbReference>
<dbReference type="AlphaFoldDB" id="A0A3E2NBX7"/>
<dbReference type="OrthoDB" id="1708240at2"/>
<keyword evidence="1" id="KW-0472">Membrane</keyword>
<dbReference type="EMBL" id="QOHO01000035">
    <property type="protein sequence ID" value="RFZ78492.1"/>
    <property type="molecule type" value="Genomic_DNA"/>
</dbReference>
<evidence type="ECO:0000313" key="3">
    <source>
        <dbReference type="Proteomes" id="UP000260680"/>
    </source>
</evidence>
<dbReference type="InterPro" id="IPR045765">
    <property type="entry name" value="DUF6133"/>
</dbReference>
<keyword evidence="1" id="KW-0812">Transmembrane</keyword>
<evidence type="ECO:0000313" key="2">
    <source>
        <dbReference type="EMBL" id="RFZ78492.1"/>
    </source>
</evidence>
<feature type="transmembrane region" description="Helical" evidence="1">
    <location>
        <begin position="53"/>
        <end position="74"/>
    </location>
</feature>
<dbReference type="Proteomes" id="UP000260680">
    <property type="component" value="Unassembled WGS sequence"/>
</dbReference>
<organism evidence="2 3">
    <name type="scientific">Lacrimispora amygdalina</name>
    <dbReference type="NCBI Taxonomy" id="253257"/>
    <lineage>
        <taxon>Bacteria</taxon>
        <taxon>Bacillati</taxon>
        <taxon>Bacillota</taxon>
        <taxon>Clostridia</taxon>
        <taxon>Lachnospirales</taxon>
        <taxon>Lachnospiraceae</taxon>
        <taxon>Lacrimispora</taxon>
    </lineage>
</organism>
<proteinExistence type="predicted"/>
<gene>
    <name evidence="2" type="ORF">DS742_12870</name>
</gene>
<reference evidence="2 3" key="1">
    <citation type="submission" date="2018-07" db="EMBL/GenBank/DDBJ databases">
        <title>New species, Clostridium PI-S10-A1B.</title>
        <authorList>
            <person name="Krishna G."/>
            <person name="Summeta K."/>
            <person name="Shikha S."/>
            <person name="Prabhu P.B."/>
            <person name="Suresh K."/>
        </authorList>
    </citation>
    <scope>NUCLEOTIDE SEQUENCE [LARGE SCALE GENOMIC DNA]</scope>
    <source>
        <strain evidence="2 3">PI-S10-A1B</strain>
    </source>
</reference>
<keyword evidence="1" id="KW-1133">Transmembrane helix</keyword>
<accession>A0A3E2NBX7</accession>
<sequence length="94" mass="10154">MKNFMNKVISKANDVKEKGKAAAIAGALKLQQLKAKSGMVLAQQSGEGFVDTALKILISVVIGALLLAGLYMLFNDTVLPTLVERVKELFNYRG</sequence>